<feature type="domain" description="Acyltransferase 3" evidence="2">
    <location>
        <begin position="11"/>
        <end position="332"/>
    </location>
</feature>
<keyword evidence="1" id="KW-0472">Membrane</keyword>
<feature type="transmembrane region" description="Helical" evidence="1">
    <location>
        <begin position="12"/>
        <end position="29"/>
    </location>
</feature>
<dbReference type="EC" id="2.3.1.-" evidence="3"/>
<proteinExistence type="predicted"/>
<feature type="transmembrane region" description="Helical" evidence="1">
    <location>
        <begin position="152"/>
        <end position="169"/>
    </location>
</feature>
<feature type="transmembrane region" description="Helical" evidence="1">
    <location>
        <begin position="308"/>
        <end position="333"/>
    </location>
</feature>
<comment type="caution">
    <text evidence="3">The sequence shown here is derived from an EMBL/GenBank/DDBJ whole genome shotgun (WGS) entry which is preliminary data.</text>
</comment>
<feature type="transmembrane region" description="Helical" evidence="1">
    <location>
        <begin position="75"/>
        <end position="96"/>
    </location>
</feature>
<keyword evidence="3" id="KW-0012">Acyltransferase</keyword>
<feature type="transmembrane region" description="Helical" evidence="1">
    <location>
        <begin position="35"/>
        <end position="55"/>
    </location>
</feature>
<feature type="transmembrane region" description="Helical" evidence="1">
    <location>
        <begin position="279"/>
        <end position="302"/>
    </location>
</feature>
<dbReference type="InterPro" id="IPR002656">
    <property type="entry name" value="Acyl_transf_3_dom"/>
</dbReference>
<accession>A0ABW4WZ46</accession>
<reference evidence="4" key="1">
    <citation type="journal article" date="2019" name="Int. J. Syst. Evol. Microbiol.">
        <title>The Global Catalogue of Microorganisms (GCM) 10K type strain sequencing project: providing services to taxonomists for standard genome sequencing and annotation.</title>
        <authorList>
            <consortium name="The Broad Institute Genomics Platform"/>
            <consortium name="The Broad Institute Genome Sequencing Center for Infectious Disease"/>
            <person name="Wu L."/>
            <person name="Ma J."/>
        </authorList>
    </citation>
    <scope>NUCLEOTIDE SEQUENCE [LARGE SCALE GENOMIC DNA]</scope>
    <source>
        <strain evidence="4">JCM 16545</strain>
    </source>
</reference>
<sequence>MNSNRFNRDIRIDILRFIAIISIIFVHSGPGDLLFQIRNFDVVLMVLLLGASFYISSLNKKLNYFDYVKKRFNRLVIPTWTFLTIFFGIFYLLSLINHEPFYFSYNEVVESYTLATIGEGIGFVWIMRIFFIIALVCPFLLRLSRQIKDNMIYIFLITIAYLFYEVLLLTEEYVHSVFRYSKATKAGLIYSSVIINSFAYILIAALGVRLVKLRRKEIILYCLASLIVLLFLAFKYNFTPTQQFKYPPRLYYISYGVFVSLLLYSFLELKRLRYLFDNSFVMFVSKTSAWLYFWHIISFYVVKIYGPSFPIVSGNLVGRFLFIFTTALVVTYLHEQIKKTYRHSKLSPIVVTVSDGLQNNRST</sequence>
<keyword evidence="1" id="KW-0812">Transmembrane</keyword>
<evidence type="ECO:0000256" key="1">
    <source>
        <dbReference type="SAM" id="Phobius"/>
    </source>
</evidence>
<keyword evidence="3" id="KW-0808">Transferase</keyword>
<protein>
    <submittedName>
        <fullName evidence="3">Acyltransferase</fullName>
        <ecNumber evidence="3">2.3.1.-</ecNumber>
    </submittedName>
</protein>
<evidence type="ECO:0000313" key="4">
    <source>
        <dbReference type="Proteomes" id="UP001597369"/>
    </source>
</evidence>
<dbReference type="EMBL" id="JBHUHV010000029">
    <property type="protein sequence ID" value="MFD2067280.1"/>
    <property type="molecule type" value="Genomic_DNA"/>
</dbReference>
<keyword evidence="1" id="KW-1133">Transmembrane helix</keyword>
<feature type="transmembrane region" description="Helical" evidence="1">
    <location>
        <begin position="189"/>
        <end position="211"/>
    </location>
</feature>
<gene>
    <name evidence="3" type="ORF">ACFSKU_10335</name>
</gene>
<dbReference type="Pfam" id="PF01757">
    <property type="entry name" value="Acyl_transf_3"/>
    <property type="match status" value="1"/>
</dbReference>
<evidence type="ECO:0000313" key="3">
    <source>
        <dbReference type="EMBL" id="MFD2067280.1"/>
    </source>
</evidence>
<name>A0ABW4WZ46_9BACT</name>
<dbReference type="GO" id="GO:0016746">
    <property type="term" value="F:acyltransferase activity"/>
    <property type="evidence" value="ECO:0007669"/>
    <property type="project" value="UniProtKB-KW"/>
</dbReference>
<dbReference type="Proteomes" id="UP001597369">
    <property type="component" value="Unassembled WGS sequence"/>
</dbReference>
<feature type="transmembrane region" description="Helical" evidence="1">
    <location>
        <begin position="116"/>
        <end position="140"/>
    </location>
</feature>
<keyword evidence="4" id="KW-1185">Reference proteome</keyword>
<organism evidence="3 4">
    <name type="scientific">Pontibacter silvestris</name>
    <dbReference type="NCBI Taxonomy" id="2305183"/>
    <lineage>
        <taxon>Bacteria</taxon>
        <taxon>Pseudomonadati</taxon>
        <taxon>Bacteroidota</taxon>
        <taxon>Cytophagia</taxon>
        <taxon>Cytophagales</taxon>
        <taxon>Hymenobacteraceae</taxon>
        <taxon>Pontibacter</taxon>
    </lineage>
</organism>
<evidence type="ECO:0000259" key="2">
    <source>
        <dbReference type="Pfam" id="PF01757"/>
    </source>
</evidence>
<feature type="transmembrane region" description="Helical" evidence="1">
    <location>
        <begin position="218"/>
        <end position="238"/>
    </location>
</feature>
<feature type="transmembrane region" description="Helical" evidence="1">
    <location>
        <begin position="250"/>
        <end position="267"/>
    </location>
</feature>
<dbReference type="RefSeq" id="WP_377469756.1">
    <property type="nucleotide sequence ID" value="NZ_JAJJWI010000009.1"/>
</dbReference>